<reference evidence="3" key="2">
    <citation type="submission" date="2015-01" db="EMBL/GenBank/DDBJ databases">
        <authorList>
            <person name="Manzoor Shahid"/>
            <person name="Zubair Saima"/>
        </authorList>
    </citation>
    <scope>NUCLEOTIDE SEQUENCE [LARGE SCALE GENOMIC DNA]</scope>
    <source>
        <strain evidence="3">V1</strain>
    </source>
</reference>
<dbReference type="SUPFAM" id="SSF50969">
    <property type="entry name" value="YVTN repeat-like/Quinoprotein amine dehydrogenase"/>
    <property type="match status" value="1"/>
</dbReference>
<dbReference type="AlphaFoldDB" id="A0A0B7GUK1"/>
<dbReference type="Proteomes" id="UP000042527">
    <property type="component" value="Unassembled WGS sequence"/>
</dbReference>
<reference evidence="1" key="1">
    <citation type="submission" date="2015-01" db="EMBL/GenBank/DDBJ databases">
        <authorList>
            <person name="Xiang T."/>
            <person name="Song Y."/>
            <person name="Huang L."/>
            <person name="Wang B."/>
            <person name="Wu P."/>
        </authorList>
    </citation>
    <scope>NUCLEOTIDE SEQUENCE [LARGE SCALE GENOMIC DNA]</scope>
    <source>
        <strain evidence="1">V1</strain>
    </source>
</reference>
<dbReference type="Gene3D" id="2.130.10.10">
    <property type="entry name" value="YVTN repeat-like/Quinoprotein amine dehydrogenase"/>
    <property type="match status" value="1"/>
</dbReference>
<gene>
    <name evidence="2" type="ORF">FUT82_05460</name>
    <name evidence="1" type="ORF">TPHV1_30063</name>
</gene>
<dbReference type="RefSeq" id="WP_002699808.1">
    <property type="nucleotide sequence ID" value="NZ_CDNC01000023.1"/>
</dbReference>
<organism evidence="1 3">
    <name type="scientific">Treponema phagedenis</name>
    <dbReference type="NCBI Taxonomy" id="162"/>
    <lineage>
        <taxon>Bacteria</taxon>
        <taxon>Pseudomonadati</taxon>
        <taxon>Spirochaetota</taxon>
        <taxon>Spirochaetia</taxon>
        <taxon>Spirochaetales</taxon>
        <taxon>Treponemataceae</taxon>
        <taxon>Treponema</taxon>
    </lineage>
</organism>
<evidence type="ECO:0000313" key="3">
    <source>
        <dbReference type="Proteomes" id="UP000042527"/>
    </source>
</evidence>
<name>A0A0B7GUK1_TREPH</name>
<dbReference type="GeneID" id="57752440"/>
<sequence>MNLKEKKKPLLICAFIFLLLYIFAAAIPMGDDMYFMPVWIANTEPSESGFFTESIERAEEPDYSKDIPVPSNLFESTDAKPFILGNRFGYFTSAGKVLSSFKIYHRISASENAWTMYPENAQKARVYKPSGEILTEITEPGFVHIDDDRIFLFGPGGNVVCQYDNSGKKLWQYLHTAPITAFQSSPAGAIIGFSDGRLVYIKSTGDVFFEFYPGGSNYQLILGAAISENGKLAAAVCGIDAQRVILIRLEEDQYKIIHHSYLDAPLRRQVFVDFDKEGKIAVFETDKGIGMIDCKNLKTAIIPAKGEIVSVGITPYRNIMLLLNQEEKDCSLSAFEQPIQKIGSVQFKANNVYLSQSGKEIYLGVDSKIAKIDIRGLK</sequence>
<evidence type="ECO:0000313" key="2">
    <source>
        <dbReference type="EMBL" id="QEJ97502.1"/>
    </source>
</evidence>
<dbReference type="InterPro" id="IPR011044">
    <property type="entry name" value="Quino_amine_DH_bsu"/>
</dbReference>
<evidence type="ECO:0000313" key="4">
    <source>
        <dbReference type="Proteomes" id="UP000323594"/>
    </source>
</evidence>
<reference evidence="2 4" key="3">
    <citation type="submission" date="2019-08" db="EMBL/GenBank/DDBJ databases">
        <authorList>
            <person name="Kuhnert P."/>
        </authorList>
    </citation>
    <scope>NUCLEOTIDE SEQUENCE [LARGE SCALE GENOMIC DNA]</scope>
    <source>
        <strain evidence="2 4">B36.5</strain>
    </source>
</reference>
<evidence type="ECO:0008006" key="5">
    <source>
        <dbReference type="Google" id="ProtNLM"/>
    </source>
</evidence>
<dbReference type="Proteomes" id="UP000323594">
    <property type="component" value="Chromosome"/>
</dbReference>
<accession>A0A0B7GUK1</accession>
<dbReference type="EMBL" id="CP042817">
    <property type="protein sequence ID" value="QEJ97502.1"/>
    <property type="molecule type" value="Genomic_DNA"/>
</dbReference>
<keyword evidence="3" id="KW-1185">Reference proteome</keyword>
<protein>
    <recommendedName>
        <fullName evidence="5">PQQ-binding-like beta-propeller repeat protein</fullName>
    </recommendedName>
</protein>
<evidence type="ECO:0000313" key="1">
    <source>
        <dbReference type="EMBL" id="CEM62168.1"/>
    </source>
</evidence>
<dbReference type="OrthoDB" id="358864at2"/>
<dbReference type="InterPro" id="IPR015943">
    <property type="entry name" value="WD40/YVTN_repeat-like_dom_sf"/>
</dbReference>
<dbReference type="EMBL" id="CDNC01000023">
    <property type="protein sequence ID" value="CEM62168.1"/>
    <property type="molecule type" value="Genomic_DNA"/>
</dbReference>
<proteinExistence type="predicted"/>